<proteinExistence type="predicted"/>
<dbReference type="Pfam" id="PF07963">
    <property type="entry name" value="N_methyl"/>
    <property type="match status" value="1"/>
</dbReference>
<gene>
    <name evidence="2" type="ORF">A8L45_07655</name>
</gene>
<sequence length="138" mass="14378">MKRQGGFTLIEMVVVIVILGILAVTAAPKFVSMQEDAKTGALNGLKASVVSASEIGRAQKLMNKNSSVTVKNGYPDGLPTGIVSLVDLGNDFEAVLAGTPSTDSKVEFKFKGGSDNCVVYTPAASKDVRPNVEVKACS</sequence>
<evidence type="ECO:0000313" key="3">
    <source>
        <dbReference type="Proteomes" id="UP000094936"/>
    </source>
</evidence>
<keyword evidence="3" id="KW-1185">Reference proteome</keyword>
<dbReference type="SUPFAM" id="SSF54523">
    <property type="entry name" value="Pili subunits"/>
    <property type="match status" value="1"/>
</dbReference>
<organism evidence="2 3">
    <name type="scientific">Veronia pacifica</name>
    <dbReference type="NCBI Taxonomy" id="1080227"/>
    <lineage>
        <taxon>Bacteria</taxon>
        <taxon>Pseudomonadati</taxon>
        <taxon>Pseudomonadota</taxon>
        <taxon>Gammaproteobacteria</taxon>
        <taxon>Vibrionales</taxon>
        <taxon>Vibrionaceae</taxon>
        <taxon>Veronia</taxon>
    </lineage>
</organism>
<dbReference type="PROSITE" id="PS00409">
    <property type="entry name" value="PROKAR_NTER_METHYL"/>
    <property type="match status" value="1"/>
</dbReference>
<name>A0A1C3ELN8_9GAMM</name>
<evidence type="ECO:0000313" key="2">
    <source>
        <dbReference type="EMBL" id="ODA34146.1"/>
    </source>
</evidence>
<keyword evidence="1" id="KW-0472">Membrane</keyword>
<dbReference type="EMBL" id="LYBM01000010">
    <property type="protein sequence ID" value="ODA34146.1"/>
    <property type="molecule type" value="Genomic_DNA"/>
</dbReference>
<feature type="transmembrane region" description="Helical" evidence="1">
    <location>
        <begin position="7"/>
        <end position="27"/>
    </location>
</feature>
<dbReference type="NCBIfam" id="TIGR02532">
    <property type="entry name" value="IV_pilin_GFxxxE"/>
    <property type="match status" value="1"/>
</dbReference>
<dbReference type="RefSeq" id="WP_068900878.1">
    <property type="nucleotide sequence ID" value="NZ_JBHUIF010000019.1"/>
</dbReference>
<dbReference type="InterPro" id="IPR045584">
    <property type="entry name" value="Pilin-like"/>
</dbReference>
<dbReference type="AlphaFoldDB" id="A0A1C3ELN8"/>
<comment type="caution">
    <text evidence="2">The sequence shown here is derived from an EMBL/GenBank/DDBJ whole genome shotgun (WGS) entry which is preliminary data.</text>
</comment>
<keyword evidence="1" id="KW-1133">Transmembrane helix</keyword>
<accession>A0A1C3ELN8</accession>
<evidence type="ECO:0000256" key="1">
    <source>
        <dbReference type="SAM" id="Phobius"/>
    </source>
</evidence>
<dbReference type="Proteomes" id="UP000094936">
    <property type="component" value="Unassembled WGS sequence"/>
</dbReference>
<protein>
    <recommendedName>
        <fullName evidence="4">MSHA biogenesis protein MshA</fullName>
    </recommendedName>
</protein>
<dbReference type="InterPro" id="IPR012902">
    <property type="entry name" value="N_methyl_site"/>
</dbReference>
<keyword evidence="1" id="KW-0812">Transmembrane</keyword>
<dbReference type="Gene3D" id="3.30.700.10">
    <property type="entry name" value="Glycoprotein, Type 4 Pilin"/>
    <property type="match status" value="1"/>
</dbReference>
<dbReference type="OrthoDB" id="5902365at2"/>
<evidence type="ECO:0008006" key="4">
    <source>
        <dbReference type="Google" id="ProtNLM"/>
    </source>
</evidence>
<dbReference type="STRING" id="1080227.A8L45_07655"/>
<reference evidence="2 3" key="1">
    <citation type="submission" date="2016-05" db="EMBL/GenBank/DDBJ databases">
        <title>Genomic Taxonomy of the Vibrionaceae.</title>
        <authorList>
            <person name="Gomez-Gil B."/>
            <person name="Enciso-Ibarra J."/>
        </authorList>
    </citation>
    <scope>NUCLEOTIDE SEQUENCE [LARGE SCALE GENOMIC DNA]</scope>
    <source>
        <strain evidence="2 3">CAIM 1920</strain>
    </source>
</reference>